<dbReference type="VEuPathDB" id="VectorBase:PPAPM1_003918"/>
<dbReference type="EnsemblMetazoa" id="PPAI003300-RA">
    <property type="protein sequence ID" value="PPAI003300-PA"/>
    <property type="gene ID" value="PPAI003300"/>
</dbReference>
<dbReference type="EMBL" id="AJVK01003772">
    <property type="status" value="NOT_ANNOTATED_CDS"/>
    <property type="molecule type" value="Genomic_DNA"/>
</dbReference>
<evidence type="ECO:0000313" key="1">
    <source>
        <dbReference type="EnsemblMetazoa" id="PPAI003300-PA"/>
    </source>
</evidence>
<evidence type="ECO:0000313" key="2">
    <source>
        <dbReference type="Proteomes" id="UP000092462"/>
    </source>
</evidence>
<proteinExistence type="predicted"/>
<dbReference type="VEuPathDB" id="VectorBase:PPAI003300"/>
<keyword evidence="2" id="KW-1185">Reference proteome</keyword>
<organism evidence="1 2">
    <name type="scientific">Phlebotomus papatasi</name>
    <name type="common">Sandfly</name>
    <dbReference type="NCBI Taxonomy" id="29031"/>
    <lineage>
        <taxon>Eukaryota</taxon>
        <taxon>Metazoa</taxon>
        <taxon>Ecdysozoa</taxon>
        <taxon>Arthropoda</taxon>
        <taxon>Hexapoda</taxon>
        <taxon>Insecta</taxon>
        <taxon>Pterygota</taxon>
        <taxon>Neoptera</taxon>
        <taxon>Endopterygota</taxon>
        <taxon>Diptera</taxon>
        <taxon>Nematocera</taxon>
        <taxon>Psychodoidea</taxon>
        <taxon>Psychodidae</taxon>
        <taxon>Phlebotomus</taxon>
        <taxon>Phlebotomus</taxon>
    </lineage>
</organism>
<name>A0A1B0D6X7_PHLPP</name>
<sequence length="235" mass="27370">MGDVEEKVSRYFPLKSKKALRLLHIKLTDDHFQFTLQQTLDAFYHNRKFSIKDIVSDEFLSNVNEVDLFSTFLMKEFLPVILTLPPKSFTQMAKMEFRALKSAFELKKITQNEVIQLKIELGQTVNIAKNTNGTIKKYLPIATIAEFDDVERNLEYSDFYNEMSNLCKTLLMKQKKFKLTDYVAEELLIKYSARGSANTLPLMETKLFGDILRKFSKRSETDFTSLLQKHHSIVV</sequence>
<protein>
    <submittedName>
        <fullName evidence="1">Uncharacterized protein</fullName>
    </submittedName>
</protein>
<accession>A0A1B0D6X7</accession>
<reference evidence="1" key="1">
    <citation type="submission" date="2022-08" db="UniProtKB">
        <authorList>
            <consortium name="EnsemblMetazoa"/>
        </authorList>
    </citation>
    <scope>IDENTIFICATION</scope>
    <source>
        <strain evidence="1">Israel</strain>
    </source>
</reference>
<dbReference type="AlphaFoldDB" id="A0A1B0D6X7"/>
<dbReference type="Proteomes" id="UP000092462">
    <property type="component" value="Unassembled WGS sequence"/>
</dbReference>